<dbReference type="InterPro" id="IPR040683">
    <property type="entry name" value="CshA_NR2"/>
</dbReference>
<dbReference type="NCBIfam" id="TIGR04131">
    <property type="entry name" value="Bac_Flav_CTERM"/>
    <property type="match status" value="1"/>
</dbReference>
<dbReference type="NCBIfam" id="NF012211">
    <property type="entry name" value="tand_rpt_95"/>
    <property type="match status" value="1"/>
</dbReference>
<feature type="domain" description="CshA" evidence="4">
    <location>
        <begin position="604"/>
        <end position="697"/>
    </location>
</feature>
<evidence type="ECO:0000256" key="1">
    <source>
        <dbReference type="SAM" id="MobiDB-lite"/>
    </source>
</evidence>
<evidence type="ECO:0000259" key="5">
    <source>
        <dbReference type="Pfam" id="PF20009"/>
    </source>
</evidence>
<reference evidence="8" key="1">
    <citation type="journal article" date="2019" name="Int. J. Syst. Evol. Microbiol.">
        <title>The Global Catalogue of Microorganisms (GCM) 10K type strain sequencing project: providing services to taxonomists for standard genome sequencing and annotation.</title>
        <authorList>
            <consortium name="The Broad Institute Genomics Platform"/>
            <consortium name="The Broad Institute Genome Sequencing Center for Infectious Disease"/>
            <person name="Wu L."/>
            <person name="Ma J."/>
        </authorList>
    </citation>
    <scope>NUCLEOTIDE SEQUENCE [LARGE SCALE GENOMIC DNA]</scope>
    <source>
        <strain evidence="8">JCM 17705</strain>
    </source>
</reference>
<dbReference type="InterPro" id="IPR026395">
    <property type="entry name" value="CshA_fibril"/>
</dbReference>
<evidence type="ECO:0000313" key="7">
    <source>
        <dbReference type="EMBL" id="GAA4306698.1"/>
    </source>
</evidence>
<feature type="domain" description="Surface adhesin CshA non-repetitive" evidence="3">
    <location>
        <begin position="40"/>
        <end position="259"/>
    </location>
</feature>
<name>A0ABP8FLJ0_9SPHI</name>
<feature type="domain" description="DUF7507" evidence="6">
    <location>
        <begin position="1092"/>
        <end position="1186"/>
    </location>
</feature>
<dbReference type="Pfam" id="PF18651">
    <property type="entry name" value="CshA_NR2"/>
    <property type="match status" value="1"/>
</dbReference>
<accession>A0ABP8FLJ0</accession>
<dbReference type="Pfam" id="PF19076">
    <property type="entry name" value="CshA_repeat"/>
    <property type="match status" value="1"/>
</dbReference>
<evidence type="ECO:0000256" key="2">
    <source>
        <dbReference type="SAM" id="SignalP"/>
    </source>
</evidence>
<dbReference type="Gene3D" id="2.60.40.3440">
    <property type="match status" value="4"/>
</dbReference>
<sequence>MTKRYLFKVILLCVLLCQFFTKASAQYAIGGSAGTSLARSVYWLTWDKLANGSTLITQPVGADASNIINGTYVWQFSPTVRITAVISNEVSSNSQHMSVYTPGSYSGDGLDLIYSGNNQPKPDSRGVPSSGLATPYGQTVKFDIDIKVAILINNVWTNVAYPGMIIADAESIDAGGEFISGDTPNSIAWQLLNKRTQNSAADDHYKLDLSNGGKSFKLYADLLPGNFGVQAVMFAHNASKLNNVSMKGSGLTAMAIGFVLPFDLGDAPVGYGTTGHYIDSFQITDYYAGDGTYAVVDYNTTPLVPQATVYIGANNVDADGLPNGTPTADSDNLIGNNDENTFTPASLPDVRVNQAGDIVFNIPVTNTKGVPATLRTWLDFNGDGVFGADEVISVTVPANTVNKTFTVTFPNAFFVNKIKVGNLYARIRVTTTNLIDDIATTQDERSISFAADGEAEDYKLKDILGITISGTVFNDGNGGLNNVISGTGINNVSGSPLYAYLVDDKGVIVNKSAVGVGGTYSFPNSNNGTYTVAISTNDVVIGGALAEVSANLPANWKPSGAAYGVNNAENTGIQTGTPNLQIKVKTPGTSLNVTGVSFGLNQIPLAVDDNGTTTAGQAITLTIPANDTDADGTIDKTTVLLVDPVDNLKKTSVTIAGQGTYTVNTANGNVTFTPLPTFAGKAIPVQYSIKDNFGSESVNALISVTVKPTGVNDTDFTAIGVPVTTAVKANDGQDAVATTVTPSPGAHGTTAVDATGRVIYTPAAGYVGTDTYTYILTTADGVVSDPVTVTISIKPMGVNDDVTTPINTPVTTTVTANDGPSGTGATITPTNGLHGTTTVDATGKVTYTPNTGYIGKDTYTYTITKGGATSDPVTVNVNIKPVGVNDQDATPINTPVTTAVKSNDGASGVGTVVKATPGANGVTTVDADGKITYTPVAGFVGNDKYTYTLTTPDGVESDPITVDITVYSSSMTLTKRATNTGSKAGDIINYTLVVTNTGTSILNNVKVADAGVDAGSISPANIASIAPGATATVTARYTLTQDDVNVGRYSNQASVSGTDQNGKAISDPLSDDPTTSTTDDPTVVLITQGGKIEVVKTGVQTANYISYTFVVKNTGNVTLTDVTLTDGNLGLTNTPLTIPAGGLLPGASITTPAFRYTLSQADRDAGVVNNTATVSGLDPVGATVSNSAGIATTVPASPVAINDAAQTSLNKAVNIDVSKNDDPKTTEFNLGSVEITKLPEHGTVEVSANGIVTYKPNAGYTGPDTFNYRVKDLYGIYTNEAVVNITVTPTAELKIPTLFTPNGDGINDVFEIRGLDGSLQNKLTIVNRWGNEVYKQTNYQNNWAGDGLNEGTYYYLLQVRGSDSDNWIVYKGYITLMRSLKK</sequence>
<evidence type="ECO:0000313" key="8">
    <source>
        <dbReference type="Proteomes" id="UP001500582"/>
    </source>
</evidence>
<feature type="domain" description="GEVED" evidence="5">
    <location>
        <begin position="374"/>
        <end position="460"/>
    </location>
</feature>
<feature type="domain" description="DUF7507" evidence="6">
    <location>
        <begin position="969"/>
        <end position="1067"/>
    </location>
</feature>
<dbReference type="NCBIfam" id="TIGR04225">
    <property type="entry name" value="CshA_fibril_rpt"/>
    <property type="match status" value="1"/>
</dbReference>
<feature type="chain" id="PRO_5046375589" description="Gliding motility-associated-like protein" evidence="2">
    <location>
        <begin position="26"/>
        <end position="1382"/>
    </location>
</feature>
<dbReference type="Pfam" id="PF20009">
    <property type="entry name" value="GEVED"/>
    <property type="match status" value="1"/>
</dbReference>
<dbReference type="InterPro" id="IPR045474">
    <property type="entry name" value="GEVED"/>
</dbReference>
<proteinExistence type="predicted"/>
<dbReference type="Pfam" id="PF13585">
    <property type="entry name" value="CHU_C"/>
    <property type="match status" value="1"/>
</dbReference>
<feature type="region of interest" description="Disordered" evidence="1">
    <location>
        <begin position="1051"/>
        <end position="1080"/>
    </location>
</feature>
<dbReference type="NCBIfam" id="TIGR01451">
    <property type="entry name" value="B_ant_repeat"/>
    <property type="match status" value="1"/>
</dbReference>
<feature type="compositionally biased region" description="Low complexity" evidence="1">
    <location>
        <begin position="1066"/>
        <end position="1080"/>
    </location>
</feature>
<feature type="compositionally biased region" description="Polar residues" evidence="1">
    <location>
        <begin position="1051"/>
        <end position="1063"/>
    </location>
</feature>
<keyword evidence="2" id="KW-0732">Signal</keyword>
<evidence type="ECO:0000259" key="6">
    <source>
        <dbReference type="Pfam" id="PF24346"/>
    </source>
</evidence>
<organism evidence="7 8">
    <name type="scientific">Mucilaginibacter gynuensis</name>
    <dbReference type="NCBI Taxonomy" id="1302236"/>
    <lineage>
        <taxon>Bacteria</taxon>
        <taxon>Pseudomonadati</taxon>
        <taxon>Bacteroidota</taxon>
        <taxon>Sphingobacteriia</taxon>
        <taxon>Sphingobacteriales</taxon>
        <taxon>Sphingobacteriaceae</taxon>
        <taxon>Mucilaginibacter</taxon>
    </lineage>
</organism>
<evidence type="ECO:0000259" key="3">
    <source>
        <dbReference type="Pfam" id="PF18651"/>
    </source>
</evidence>
<gene>
    <name evidence="7" type="ORF">GCM10023149_00050</name>
</gene>
<protein>
    <recommendedName>
        <fullName evidence="9">Gliding motility-associated-like protein</fullName>
    </recommendedName>
</protein>
<comment type="caution">
    <text evidence="7">The sequence shown here is derived from an EMBL/GenBank/DDBJ whole genome shotgun (WGS) entry which is preliminary data.</text>
</comment>
<dbReference type="InterPro" id="IPR026341">
    <property type="entry name" value="T9SS_type_B"/>
</dbReference>
<feature type="signal peptide" evidence="2">
    <location>
        <begin position="1"/>
        <end position="25"/>
    </location>
</feature>
<dbReference type="InterPro" id="IPR055354">
    <property type="entry name" value="DUF7507"/>
</dbReference>
<dbReference type="InterPro" id="IPR047589">
    <property type="entry name" value="DUF11_rpt"/>
</dbReference>
<keyword evidence="8" id="KW-1185">Reference proteome</keyword>
<dbReference type="RefSeq" id="WP_345208914.1">
    <property type="nucleotide sequence ID" value="NZ_BAABFT010000001.1"/>
</dbReference>
<evidence type="ECO:0008006" key="9">
    <source>
        <dbReference type="Google" id="ProtNLM"/>
    </source>
</evidence>
<dbReference type="Proteomes" id="UP001500582">
    <property type="component" value="Unassembled WGS sequence"/>
</dbReference>
<dbReference type="Pfam" id="PF24346">
    <property type="entry name" value="DUF7507"/>
    <property type="match status" value="2"/>
</dbReference>
<dbReference type="EMBL" id="BAABFT010000001">
    <property type="protein sequence ID" value="GAA4306698.1"/>
    <property type="molecule type" value="Genomic_DNA"/>
</dbReference>
<dbReference type="Pfam" id="PF17963">
    <property type="entry name" value="Big_9"/>
    <property type="match status" value="3"/>
</dbReference>
<evidence type="ECO:0000259" key="4">
    <source>
        <dbReference type="Pfam" id="PF19076"/>
    </source>
</evidence>